<dbReference type="PANTHER" id="PTHR33332">
    <property type="entry name" value="REVERSE TRANSCRIPTASE DOMAIN-CONTAINING PROTEIN"/>
    <property type="match status" value="1"/>
</dbReference>
<evidence type="ECO:0000313" key="2">
    <source>
        <dbReference type="EMBL" id="KAK4830837.1"/>
    </source>
</evidence>
<sequence>MGKAFAAQLASTTHTNTVQGETHAPKLGEEWLESSPAERDLGVLVGSRLNRSQQHALAAERANRILGCLKHRITSWSREGIVPLYLALVRPHLEYCVQFWAPPFEKDVKVLECVQRRATKLVKGWKEWLRTLGLSRWEKRRLRSDLIALYSFLKRGWGEGGAGLLPREVFSLGSRDRTPGNGSKLHQERFRLDIRKHFFTKRVAKPWKHTSWRGGCCSKPVSV</sequence>
<organism evidence="2 3">
    <name type="scientific">Mycteria americana</name>
    <name type="common">Wood stork</name>
    <dbReference type="NCBI Taxonomy" id="33587"/>
    <lineage>
        <taxon>Eukaryota</taxon>
        <taxon>Metazoa</taxon>
        <taxon>Chordata</taxon>
        <taxon>Craniata</taxon>
        <taxon>Vertebrata</taxon>
        <taxon>Euteleostomi</taxon>
        <taxon>Archelosauria</taxon>
        <taxon>Archosauria</taxon>
        <taxon>Dinosauria</taxon>
        <taxon>Saurischia</taxon>
        <taxon>Theropoda</taxon>
        <taxon>Coelurosauria</taxon>
        <taxon>Aves</taxon>
        <taxon>Neognathae</taxon>
        <taxon>Neoaves</taxon>
        <taxon>Aequornithes</taxon>
        <taxon>Ciconiiformes</taxon>
        <taxon>Ciconiidae</taxon>
        <taxon>Mycteria</taxon>
    </lineage>
</organism>
<keyword evidence="3" id="KW-1185">Reference proteome</keyword>
<dbReference type="EMBL" id="JAUNZN010000001">
    <property type="protein sequence ID" value="KAK4830837.1"/>
    <property type="molecule type" value="Genomic_DNA"/>
</dbReference>
<proteinExistence type="predicted"/>
<reference evidence="2 3" key="1">
    <citation type="journal article" date="2023" name="J. Hered.">
        <title>Chromosome-level genome of the wood stork (Mycteria americana) provides insight into avian chromosome evolution.</title>
        <authorList>
            <person name="Flamio R. Jr."/>
            <person name="Ramstad K.M."/>
        </authorList>
    </citation>
    <scope>NUCLEOTIDE SEQUENCE [LARGE SCALE GENOMIC DNA]</scope>
    <source>
        <strain evidence="2">JAX WOST 10</strain>
    </source>
</reference>
<evidence type="ECO:0000313" key="3">
    <source>
        <dbReference type="Proteomes" id="UP001333110"/>
    </source>
</evidence>
<name>A0AAN7S7N3_MYCAM</name>
<gene>
    <name evidence="2" type="ORF">QYF61_013766</name>
</gene>
<protein>
    <recommendedName>
        <fullName evidence="4">Reverse transcriptase</fullName>
    </recommendedName>
</protein>
<feature type="compositionally biased region" description="Polar residues" evidence="1">
    <location>
        <begin position="9"/>
        <end position="20"/>
    </location>
</feature>
<feature type="region of interest" description="Disordered" evidence="1">
    <location>
        <begin position="1"/>
        <end position="23"/>
    </location>
</feature>
<accession>A0AAN7S7N3</accession>
<evidence type="ECO:0008006" key="4">
    <source>
        <dbReference type="Google" id="ProtNLM"/>
    </source>
</evidence>
<dbReference type="AlphaFoldDB" id="A0AAN7S7N3"/>
<comment type="caution">
    <text evidence="2">The sequence shown here is derived from an EMBL/GenBank/DDBJ whole genome shotgun (WGS) entry which is preliminary data.</text>
</comment>
<evidence type="ECO:0000256" key="1">
    <source>
        <dbReference type="SAM" id="MobiDB-lite"/>
    </source>
</evidence>
<dbReference type="Proteomes" id="UP001333110">
    <property type="component" value="Unassembled WGS sequence"/>
</dbReference>